<feature type="region of interest" description="Disordered" evidence="2">
    <location>
        <begin position="205"/>
        <end position="294"/>
    </location>
</feature>
<dbReference type="SUPFAM" id="SSF49723">
    <property type="entry name" value="Lipase/lipooxygenase domain (PLAT/LH2 domain)"/>
    <property type="match status" value="1"/>
</dbReference>
<feature type="compositionally biased region" description="Polar residues" evidence="2">
    <location>
        <begin position="7"/>
        <end position="24"/>
    </location>
</feature>
<dbReference type="PANTHER" id="PTHR46070">
    <property type="entry name" value="PINSTRIPE, ISOFORM A"/>
    <property type="match status" value="1"/>
</dbReference>
<dbReference type="InterPro" id="IPR036392">
    <property type="entry name" value="PLAT/LH2_dom_sf"/>
</dbReference>
<protein>
    <submittedName>
        <fullName evidence="6">RUN domain-containing protein</fullName>
    </submittedName>
</protein>
<dbReference type="GO" id="GO:0005085">
    <property type="term" value="F:guanyl-nucleotide exchange factor activity"/>
    <property type="evidence" value="ECO:0007669"/>
    <property type="project" value="InterPro"/>
</dbReference>
<dbReference type="Proteomes" id="UP000887563">
    <property type="component" value="Unplaced"/>
</dbReference>
<dbReference type="GO" id="GO:0031267">
    <property type="term" value="F:small GTPase binding"/>
    <property type="evidence" value="ECO:0007669"/>
    <property type="project" value="InterPro"/>
</dbReference>
<feature type="domain" description="RUN" evidence="4">
    <location>
        <begin position="263"/>
        <end position="409"/>
    </location>
</feature>
<dbReference type="Pfam" id="PF02759">
    <property type="entry name" value="RUN"/>
    <property type="match status" value="2"/>
</dbReference>
<dbReference type="PROSITE" id="PS50826">
    <property type="entry name" value="RUN"/>
    <property type="match status" value="2"/>
</dbReference>
<dbReference type="InterPro" id="IPR047278">
    <property type="entry name" value="DEN5A/B"/>
</dbReference>
<evidence type="ECO:0000256" key="1">
    <source>
        <dbReference type="PROSITE-ProRule" id="PRU00152"/>
    </source>
</evidence>
<comment type="caution">
    <text evidence="1">Lacks conserved residue(s) required for the propagation of feature annotation.</text>
</comment>
<feature type="domain" description="RUN" evidence="4">
    <location>
        <begin position="632"/>
        <end position="781"/>
    </location>
</feature>
<dbReference type="SUPFAM" id="SSF140741">
    <property type="entry name" value="RUN domain-like"/>
    <property type="match status" value="2"/>
</dbReference>
<dbReference type="AlphaFoldDB" id="A0A914LVX7"/>
<dbReference type="Gene3D" id="2.60.60.20">
    <property type="entry name" value="PLAT/LH2 domain"/>
    <property type="match status" value="1"/>
</dbReference>
<dbReference type="PANTHER" id="PTHR46070:SF1">
    <property type="entry name" value="PINSTRIPE, ISOFORM A"/>
    <property type="match status" value="1"/>
</dbReference>
<dbReference type="InterPro" id="IPR001024">
    <property type="entry name" value="PLAT/LH2_dom"/>
</dbReference>
<keyword evidence="5" id="KW-1185">Reference proteome</keyword>
<evidence type="ECO:0000259" key="3">
    <source>
        <dbReference type="PROSITE" id="PS50095"/>
    </source>
</evidence>
<feature type="compositionally biased region" description="Polar residues" evidence="2">
    <location>
        <begin position="566"/>
        <end position="575"/>
    </location>
</feature>
<dbReference type="WBParaSite" id="Minc3s00861g18196">
    <property type="protein sequence ID" value="Minc3s00861g18196"/>
    <property type="gene ID" value="Minc3s00861g18196"/>
</dbReference>
<sequence length="786" mass="89344">MLKASSRRASSIGFENNNSNISASTHDDGQRLLSPTSNVAHDINTGESSRALLELISSFRKIAGTSPSFDSHDNSPHSSSTDSLSNFTNNWSHSLLKAANVICERITSQQQATNDEKCKKSNSYVNKSRLPPLPPPSTDQKSSFPHWKLRTPKLLRRRKSSGFTEEEEQKEDELNKKSENVNSEVLPKETYRKFIFQSPLKAVNNQQHIKGEERRSRSIAKIPTPPRSASCYQSGGKGNLASRFSEDSLSRISSNNDSTPRKRRDLSASGVFTNCQQQKLPHSRNRSLSRSNSPSRLYERLTRGMLGYGGGDMLRSLSPLPNTMAYDLKNIVRMTEIKTDIGFALAFVRIALERKLLYQYLKKLLSNTELLQKLYKRSSFLRCDDEREQFLLHLLSLNAVDFSCFTNAFPTIKMRYQVLMAGGLNRFPDSFVYIMLTGSLGSTSQISLPANNTQFTFDYKNLGILSTLRVGHKINSVQAIHRPIKWFLDYVIVRNCVTAQTFYFRCRRYFGRGVDDGALERLLIAEAIVLQPVDEDQEERTDSNSLNYSDSAFSNAFLSPRKTNKYYENSDNYSKNKPRARSRLRSPSSERRLFGITDNSSDGGCGRVVDETLEKNECGQQQQYIGNNSKLSLLLCSNDGLLPCFNEIFSHGLIQKIFHPTIYPWDYIEEVFVWFVQFFRSGKANELASEMRSLVIYAYKMVKKIGANSVVGKEGKFNSFMLLCLRDHLLCGLIPLIVQTPITTQFYEQSAFIRHSSKVSYLVELIRSLKDFQFDYEQSLTLGLVF</sequence>
<organism evidence="5 6">
    <name type="scientific">Meloidogyne incognita</name>
    <name type="common">Southern root-knot nematode worm</name>
    <name type="synonym">Oxyuris incognita</name>
    <dbReference type="NCBI Taxonomy" id="6306"/>
    <lineage>
        <taxon>Eukaryota</taxon>
        <taxon>Metazoa</taxon>
        <taxon>Ecdysozoa</taxon>
        <taxon>Nematoda</taxon>
        <taxon>Chromadorea</taxon>
        <taxon>Rhabditida</taxon>
        <taxon>Tylenchina</taxon>
        <taxon>Tylenchomorpha</taxon>
        <taxon>Tylenchoidea</taxon>
        <taxon>Meloidogynidae</taxon>
        <taxon>Meloidogyninae</taxon>
        <taxon>Meloidogyne</taxon>
        <taxon>Meloidogyne incognita group</taxon>
    </lineage>
</organism>
<proteinExistence type="predicted"/>
<feature type="region of interest" description="Disordered" evidence="2">
    <location>
        <begin position="1"/>
        <end position="42"/>
    </location>
</feature>
<evidence type="ECO:0000256" key="2">
    <source>
        <dbReference type="SAM" id="MobiDB-lite"/>
    </source>
</evidence>
<dbReference type="InterPro" id="IPR004012">
    <property type="entry name" value="Run_dom"/>
</dbReference>
<dbReference type="Gene3D" id="1.20.58.900">
    <property type="match status" value="2"/>
</dbReference>
<evidence type="ECO:0000313" key="6">
    <source>
        <dbReference type="WBParaSite" id="Minc3s00861g18196"/>
    </source>
</evidence>
<dbReference type="InterPro" id="IPR037213">
    <property type="entry name" value="Run_dom_sf"/>
</dbReference>
<dbReference type="PROSITE" id="PS50095">
    <property type="entry name" value="PLAT"/>
    <property type="match status" value="1"/>
</dbReference>
<feature type="region of interest" description="Disordered" evidence="2">
    <location>
        <begin position="109"/>
        <end position="181"/>
    </location>
</feature>
<reference evidence="6" key="1">
    <citation type="submission" date="2022-11" db="UniProtKB">
        <authorList>
            <consortium name="WormBaseParasite"/>
        </authorList>
    </citation>
    <scope>IDENTIFICATION</scope>
</reference>
<evidence type="ECO:0000313" key="5">
    <source>
        <dbReference type="Proteomes" id="UP000887563"/>
    </source>
</evidence>
<dbReference type="SMART" id="SM00593">
    <property type="entry name" value="RUN"/>
    <property type="match status" value="2"/>
</dbReference>
<name>A0A914LVX7_MELIC</name>
<evidence type="ECO:0000259" key="4">
    <source>
        <dbReference type="PROSITE" id="PS50826"/>
    </source>
</evidence>
<feature type="domain" description="PLAT" evidence="3">
    <location>
        <begin position="414"/>
        <end position="524"/>
    </location>
</feature>
<accession>A0A914LVX7</accession>
<feature type="compositionally biased region" description="Basic residues" evidence="2">
    <location>
        <begin position="147"/>
        <end position="160"/>
    </location>
</feature>
<feature type="compositionally biased region" description="Polar residues" evidence="2">
    <location>
        <begin position="270"/>
        <end position="280"/>
    </location>
</feature>
<feature type="region of interest" description="Disordered" evidence="2">
    <location>
        <begin position="565"/>
        <end position="588"/>
    </location>
</feature>